<dbReference type="Proteomes" id="UP001172102">
    <property type="component" value="Unassembled WGS sequence"/>
</dbReference>
<feature type="chain" id="PRO_5041396917" evidence="1">
    <location>
        <begin position="20"/>
        <end position="134"/>
    </location>
</feature>
<keyword evidence="1" id="KW-0732">Signal</keyword>
<dbReference type="EMBL" id="JAUKUA010000002">
    <property type="protein sequence ID" value="KAK0724132.1"/>
    <property type="molecule type" value="Genomic_DNA"/>
</dbReference>
<reference evidence="2" key="1">
    <citation type="submission" date="2023-06" db="EMBL/GenBank/DDBJ databases">
        <title>Genome-scale phylogeny and comparative genomics of the fungal order Sordariales.</title>
        <authorList>
            <consortium name="Lawrence Berkeley National Laboratory"/>
            <person name="Hensen N."/>
            <person name="Bonometti L."/>
            <person name="Westerberg I."/>
            <person name="Brannstrom I.O."/>
            <person name="Guillou S."/>
            <person name="Cros-Aarteil S."/>
            <person name="Calhoun S."/>
            <person name="Haridas S."/>
            <person name="Kuo A."/>
            <person name="Mondo S."/>
            <person name="Pangilinan J."/>
            <person name="Riley R."/>
            <person name="Labutti K."/>
            <person name="Andreopoulos B."/>
            <person name="Lipzen A."/>
            <person name="Chen C."/>
            <person name="Yanf M."/>
            <person name="Daum C."/>
            <person name="Ng V."/>
            <person name="Clum A."/>
            <person name="Steindorff A."/>
            <person name="Ohm R."/>
            <person name="Martin F."/>
            <person name="Silar P."/>
            <person name="Natvig D."/>
            <person name="Lalanne C."/>
            <person name="Gautier V."/>
            <person name="Ament-Velasquez S.L."/>
            <person name="Kruys A."/>
            <person name="Hutchinson M.I."/>
            <person name="Powell A.J."/>
            <person name="Barry K."/>
            <person name="Miller A.N."/>
            <person name="Grigoriev I.V."/>
            <person name="Debuchy R."/>
            <person name="Gladieux P."/>
            <person name="Thoren M.H."/>
            <person name="Johannesson H."/>
        </authorList>
    </citation>
    <scope>NUCLEOTIDE SEQUENCE</scope>
    <source>
        <strain evidence="2">SMH4607-1</strain>
    </source>
</reference>
<keyword evidence="3" id="KW-1185">Reference proteome</keyword>
<feature type="signal peptide" evidence="1">
    <location>
        <begin position="1"/>
        <end position="19"/>
    </location>
</feature>
<accession>A0AA40E3X5</accession>
<proteinExistence type="predicted"/>
<evidence type="ECO:0000256" key="1">
    <source>
        <dbReference type="SAM" id="SignalP"/>
    </source>
</evidence>
<dbReference type="AlphaFoldDB" id="A0AA40E3X5"/>
<name>A0AA40E3X5_9PEZI</name>
<protein>
    <submittedName>
        <fullName evidence="2">Uncharacterized protein</fullName>
    </submittedName>
</protein>
<sequence>MKTSSILATIATFALGTQAAPVDPTANPGQVAIRFQTSPEWDLTNCRPETQPSERKNCGSHSYTFGEVEASNGLCTRFPSGARAIGIQQWDAGACKMVAYAGPECTGAQWELGSVAMFSTELGLAAFKFVCGSY</sequence>
<comment type="caution">
    <text evidence="2">The sequence shown here is derived from an EMBL/GenBank/DDBJ whole genome shotgun (WGS) entry which is preliminary data.</text>
</comment>
<organism evidence="2 3">
    <name type="scientific">Lasiosphaeris hirsuta</name>
    <dbReference type="NCBI Taxonomy" id="260670"/>
    <lineage>
        <taxon>Eukaryota</taxon>
        <taxon>Fungi</taxon>
        <taxon>Dikarya</taxon>
        <taxon>Ascomycota</taxon>
        <taxon>Pezizomycotina</taxon>
        <taxon>Sordariomycetes</taxon>
        <taxon>Sordariomycetidae</taxon>
        <taxon>Sordariales</taxon>
        <taxon>Lasiosphaeriaceae</taxon>
        <taxon>Lasiosphaeris</taxon>
    </lineage>
</organism>
<evidence type="ECO:0000313" key="2">
    <source>
        <dbReference type="EMBL" id="KAK0724132.1"/>
    </source>
</evidence>
<evidence type="ECO:0000313" key="3">
    <source>
        <dbReference type="Proteomes" id="UP001172102"/>
    </source>
</evidence>
<gene>
    <name evidence="2" type="ORF">B0H67DRAFT_549983</name>
</gene>